<dbReference type="InterPro" id="IPR024165">
    <property type="entry name" value="Kan/Strep_kinase"/>
</dbReference>
<dbReference type="PANTHER" id="PTHR21310:SF41">
    <property type="entry name" value="3'-PHOSPHOTRANSFERASE, PUTATIVE-RELATED"/>
    <property type="match status" value="1"/>
</dbReference>
<keyword evidence="3" id="KW-0547">Nucleotide-binding</keyword>
<evidence type="ECO:0000256" key="4">
    <source>
        <dbReference type="ARBA" id="ARBA00022777"/>
    </source>
</evidence>
<evidence type="ECO:0000256" key="2">
    <source>
        <dbReference type="ARBA" id="ARBA00022679"/>
    </source>
</evidence>
<feature type="domain" description="Aminoglycoside phosphotransferase" evidence="7">
    <location>
        <begin position="35"/>
        <end position="231"/>
    </location>
</feature>
<keyword evidence="2" id="KW-0808">Transferase</keyword>
<evidence type="ECO:0000256" key="6">
    <source>
        <dbReference type="ARBA" id="ARBA00023251"/>
    </source>
</evidence>
<evidence type="ECO:0000256" key="5">
    <source>
        <dbReference type="ARBA" id="ARBA00022840"/>
    </source>
</evidence>
<dbReference type="EMBL" id="LQPK01000011">
    <property type="protein sequence ID" value="ORW31700.1"/>
    <property type="molecule type" value="Genomic_DNA"/>
</dbReference>
<keyword evidence="5" id="KW-0067">ATP-binding</keyword>
<evidence type="ECO:0000259" key="7">
    <source>
        <dbReference type="Pfam" id="PF01636"/>
    </source>
</evidence>
<proteinExistence type="inferred from homology"/>
<dbReference type="PANTHER" id="PTHR21310">
    <property type="entry name" value="AMINOGLYCOSIDE PHOSPHOTRANSFERASE-RELATED-RELATED"/>
    <property type="match status" value="1"/>
</dbReference>
<gene>
    <name evidence="8" type="ORF">AWB91_15635</name>
</gene>
<keyword evidence="9" id="KW-1185">Reference proteome</keyword>
<accession>A0ABX3VQY9</accession>
<dbReference type="CDD" id="cd05150">
    <property type="entry name" value="APH"/>
    <property type="match status" value="1"/>
</dbReference>
<evidence type="ECO:0000313" key="8">
    <source>
        <dbReference type="EMBL" id="ORW31700.1"/>
    </source>
</evidence>
<dbReference type="PIRSF" id="PIRSF000706">
    <property type="entry name" value="Kanamycin_kin"/>
    <property type="match status" value="1"/>
</dbReference>
<dbReference type="SUPFAM" id="SSF56112">
    <property type="entry name" value="Protein kinase-like (PK-like)"/>
    <property type="match status" value="1"/>
</dbReference>
<dbReference type="InterPro" id="IPR051678">
    <property type="entry name" value="AGP_Transferase"/>
</dbReference>
<dbReference type="Proteomes" id="UP000193801">
    <property type="component" value="Unassembled WGS sequence"/>
</dbReference>
<keyword evidence="6" id="KW-0046">Antibiotic resistance</keyword>
<sequence>MSVPDPPPAVPAVVRRFAAGRPVRAVWVNELGGVTFRVGHGRFGAEFIKVGDAEVDDFAGEAERLRWAARYVTVPQVLDWGIDGRRAWLRTAALSGRSAVDPHWLAAPEVAARAIGAGLRALHDRIPVSSCPFDWSVGARLARLRPPARAALAQAPPIDRPVVCHGDACAPNTLIDDDGRCCGHVDVGGLGVADRWADLAVATLSLGWNYPGRWEEVFFAAYGVEPDAERIDYYRRLWTAEDAASR</sequence>
<keyword evidence="4" id="KW-0418">Kinase</keyword>
<dbReference type="Gene3D" id="3.90.1200.10">
    <property type="match status" value="1"/>
</dbReference>
<dbReference type="RefSeq" id="WP_085095248.1">
    <property type="nucleotide sequence ID" value="NZ_LQPK01000011.1"/>
</dbReference>
<name>A0ABX3VQY9_9MYCO</name>
<dbReference type="InterPro" id="IPR011009">
    <property type="entry name" value="Kinase-like_dom_sf"/>
</dbReference>
<organism evidence="8 9">
    <name type="scientific">Mycobacterium paraense</name>
    <dbReference type="NCBI Taxonomy" id="767916"/>
    <lineage>
        <taxon>Bacteria</taxon>
        <taxon>Bacillati</taxon>
        <taxon>Actinomycetota</taxon>
        <taxon>Actinomycetes</taxon>
        <taxon>Mycobacteriales</taxon>
        <taxon>Mycobacteriaceae</taxon>
        <taxon>Mycobacterium</taxon>
        <taxon>Mycobacterium simiae complex</taxon>
    </lineage>
</organism>
<dbReference type="InterPro" id="IPR002575">
    <property type="entry name" value="Aminoglycoside_PTrfase"/>
</dbReference>
<dbReference type="Gene3D" id="3.30.200.20">
    <property type="entry name" value="Phosphorylase Kinase, domain 1"/>
    <property type="match status" value="1"/>
</dbReference>
<comment type="caution">
    <text evidence="8">The sequence shown here is derived from an EMBL/GenBank/DDBJ whole genome shotgun (WGS) entry which is preliminary data.</text>
</comment>
<evidence type="ECO:0000313" key="9">
    <source>
        <dbReference type="Proteomes" id="UP000193801"/>
    </source>
</evidence>
<evidence type="ECO:0000256" key="3">
    <source>
        <dbReference type="ARBA" id="ARBA00022741"/>
    </source>
</evidence>
<evidence type="ECO:0000256" key="1">
    <source>
        <dbReference type="ARBA" id="ARBA00006219"/>
    </source>
</evidence>
<dbReference type="Pfam" id="PF01636">
    <property type="entry name" value="APH"/>
    <property type="match status" value="1"/>
</dbReference>
<comment type="similarity">
    <text evidence="1">Belongs to the aminoglycoside phosphotransferase family.</text>
</comment>
<protein>
    <submittedName>
        <fullName evidence="8">Aminoglycoside phosphotransferase</fullName>
    </submittedName>
</protein>
<reference evidence="8 9" key="1">
    <citation type="journal article" date="2015" name="Emerg. Microbes Infect.">
        <title>Characterization of 17 strains belonging to the Mycobacterium simiae complex and description of Mycobacterium paraense sp. nov.</title>
        <authorList>
            <person name="Fusco da Costa A.R."/>
            <person name="Fedrizzi T."/>
            <person name="Lopes M.L."/>
            <person name="Pecorari M."/>
            <person name="Oliveira da Costa W.L."/>
            <person name="Giacobazzi E."/>
            <person name="da Costa Bahia J.R."/>
            <person name="De Sanctis V."/>
            <person name="Batista Lima K.V."/>
            <person name="Bertorelli R."/>
            <person name="Grottola A."/>
            <person name="Fabio A."/>
            <person name="Mariottini A."/>
            <person name="Ferretti P."/>
            <person name="Di Leva F."/>
            <person name="Fregni Serpini G."/>
            <person name="Tagliazucchi S."/>
            <person name="Rumpianesi F."/>
            <person name="Jousson O."/>
            <person name="Segata N."/>
            <person name="Tortoli E."/>
        </authorList>
    </citation>
    <scope>NUCLEOTIDE SEQUENCE [LARGE SCALE GENOMIC DNA]</scope>
    <source>
        <strain evidence="8 9">FI-07156</strain>
    </source>
</reference>